<keyword evidence="2" id="KW-1185">Reference proteome</keyword>
<dbReference type="AlphaFoldDB" id="A0A1I2V272"/>
<gene>
    <name evidence="1" type="ORF">SAMN05192565_112115</name>
</gene>
<protein>
    <submittedName>
        <fullName evidence="1">Uncharacterized protein</fullName>
    </submittedName>
</protein>
<dbReference type="Proteomes" id="UP000199229">
    <property type="component" value="Unassembled WGS sequence"/>
</dbReference>
<accession>A0A1I2V272</accession>
<organism evidence="1 2">
    <name type="scientific">Methylobacterium gossipiicola</name>
    <dbReference type="NCBI Taxonomy" id="582675"/>
    <lineage>
        <taxon>Bacteria</taxon>
        <taxon>Pseudomonadati</taxon>
        <taxon>Pseudomonadota</taxon>
        <taxon>Alphaproteobacteria</taxon>
        <taxon>Hyphomicrobiales</taxon>
        <taxon>Methylobacteriaceae</taxon>
        <taxon>Methylobacterium</taxon>
    </lineage>
</organism>
<sequence length="106" mass="11671">MMDRDVIHEAGHHYVVRVPKHPGRPERYEIRRSGIVSDKTLVRISGQDASEAAIAYVDRLKARNPHEMTRPGIDSSTNQFSICSHERIGGADLGRAGTDLPGGLGR</sequence>
<proteinExistence type="predicted"/>
<dbReference type="STRING" id="582675.SAMN05192565_112115"/>
<dbReference type="EMBL" id="FOPM01000012">
    <property type="protein sequence ID" value="SFG82569.1"/>
    <property type="molecule type" value="Genomic_DNA"/>
</dbReference>
<evidence type="ECO:0000313" key="1">
    <source>
        <dbReference type="EMBL" id="SFG82569.1"/>
    </source>
</evidence>
<evidence type="ECO:0000313" key="2">
    <source>
        <dbReference type="Proteomes" id="UP000199229"/>
    </source>
</evidence>
<reference evidence="2" key="1">
    <citation type="submission" date="2016-10" db="EMBL/GenBank/DDBJ databases">
        <authorList>
            <person name="Varghese N."/>
            <person name="Submissions S."/>
        </authorList>
    </citation>
    <scope>NUCLEOTIDE SEQUENCE [LARGE SCALE GENOMIC DNA]</scope>
    <source>
        <strain evidence="2">Gh-105</strain>
    </source>
</reference>
<name>A0A1I2V272_9HYPH</name>